<dbReference type="GO" id="GO:0005975">
    <property type="term" value="P:carbohydrate metabolic process"/>
    <property type="evidence" value="ECO:0007669"/>
    <property type="project" value="UniProtKB-ARBA"/>
</dbReference>
<dbReference type="EMBL" id="CP019344">
    <property type="protein sequence ID" value="ARN78462.1"/>
    <property type="molecule type" value="Genomic_DNA"/>
</dbReference>
<dbReference type="Pfam" id="PF00629">
    <property type="entry name" value="MAM"/>
    <property type="match status" value="1"/>
</dbReference>
<dbReference type="NCBIfam" id="NF041518">
    <property type="entry name" value="choice_anch_Q"/>
    <property type="match status" value="1"/>
</dbReference>
<reference evidence="5 6" key="1">
    <citation type="submission" date="2016-11" db="EMBL/GenBank/DDBJ databases">
        <title>Trade-off between light-utilization and light-protection in marine flavobacteria.</title>
        <authorList>
            <person name="Kumagai Y."/>
        </authorList>
    </citation>
    <scope>NUCLEOTIDE SEQUENCE [LARGE SCALE GENOMIC DNA]</scope>
    <source>
        <strain evidence="5 6">JCM 13191</strain>
    </source>
</reference>
<dbReference type="AlphaFoldDB" id="A0A1W6MLL0"/>
<dbReference type="CDD" id="cd06263">
    <property type="entry name" value="MAM"/>
    <property type="match status" value="1"/>
</dbReference>
<evidence type="ECO:0000256" key="2">
    <source>
        <dbReference type="SAM" id="MobiDB-lite"/>
    </source>
</evidence>
<dbReference type="Gene3D" id="2.60.120.200">
    <property type="match status" value="1"/>
</dbReference>
<dbReference type="InterPro" id="IPR059226">
    <property type="entry name" value="Choice_anch_Q_dom"/>
</dbReference>
<proteinExistence type="predicted"/>
<dbReference type="SMART" id="SM00137">
    <property type="entry name" value="MAM"/>
    <property type="match status" value="1"/>
</dbReference>
<dbReference type="PANTHER" id="PTHR23282:SF101">
    <property type="entry name" value="MAM DOMAIN-CONTAINING PROTEIN"/>
    <property type="match status" value="1"/>
</dbReference>
<dbReference type="InterPro" id="IPR000998">
    <property type="entry name" value="MAM_dom"/>
</dbReference>
<dbReference type="Proteomes" id="UP000193431">
    <property type="component" value="Chromosome"/>
</dbReference>
<dbReference type="PROSITE" id="PS50060">
    <property type="entry name" value="MAM_2"/>
    <property type="match status" value="1"/>
</dbReference>
<feature type="chain" id="PRO_5012393685" description="MAM domain-containing protein" evidence="3">
    <location>
        <begin position="20"/>
        <end position="1188"/>
    </location>
</feature>
<dbReference type="GO" id="GO:0016020">
    <property type="term" value="C:membrane"/>
    <property type="evidence" value="ECO:0007669"/>
    <property type="project" value="InterPro"/>
</dbReference>
<dbReference type="SUPFAM" id="SSF51126">
    <property type="entry name" value="Pectin lyase-like"/>
    <property type="match status" value="1"/>
</dbReference>
<dbReference type="InterPro" id="IPR011050">
    <property type="entry name" value="Pectin_lyase_fold/virulence"/>
</dbReference>
<dbReference type="RefSeq" id="WP_085767267.1">
    <property type="nucleotide sequence ID" value="NZ_CP019344.1"/>
</dbReference>
<name>A0A1W6MLL0_9FLAO</name>
<feature type="region of interest" description="Disordered" evidence="2">
    <location>
        <begin position="58"/>
        <end position="110"/>
    </location>
</feature>
<evidence type="ECO:0000256" key="1">
    <source>
        <dbReference type="ARBA" id="ARBA00022729"/>
    </source>
</evidence>
<dbReference type="InterPro" id="IPR051560">
    <property type="entry name" value="MAM_domain-containing"/>
</dbReference>
<dbReference type="Gene3D" id="2.160.20.10">
    <property type="entry name" value="Single-stranded right-handed beta-helix, Pectin lyase-like"/>
    <property type="match status" value="1"/>
</dbReference>
<dbReference type="InterPro" id="IPR006626">
    <property type="entry name" value="PbH1"/>
</dbReference>
<keyword evidence="1 3" id="KW-0732">Signal</keyword>
<dbReference type="SUPFAM" id="SSF49899">
    <property type="entry name" value="Concanavalin A-like lectins/glucanases"/>
    <property type="match status" value="1"/>
</dbReference>
<dbReference type="GO" id="GO:0004553">
    <property type="term" value="F:hydrolase activity, hydrolyzing O-glycosyl compounds"/>
    <property type="evidence" value="ECO:0007669"/>
    <property type="project" value="UniProtKB-ARBA"/>
</dbReference>
<evidence type="ECO:0000256" key="3">
    <source>
        <dbReference type="SAM" id="SignalP"/>
    </source>
</evidence>
<evidence type="ECO:0000259" key="4">
    <source>
        <dbReference type="PROSITE" id="PS50060"/>
    </source>
</evidence>
<evidence type="ECO:0000313" key="5">
    <source>
        <dbReference type="EMBL" id="ARN78462.1"/>
    </source>
</evidence>
<sequence length="1188" mass="126038">MKLIQILLLIFSINLTANAVNERPHVKPTENDCTNEGVNLDLTINSPPPQTIPYIQDFDNFPTGPTSSEPSYALSEDWTNEGGDSFDWTTDTDNTGSGGTGPSADNTTGVPGQGTYLYLEASGGSAGRTAVMTSPYISLDGAQAGSQMIFWYHMLGSNIGSLEVDIRTLSNPSWTQIIAPFSDNVDLWQRSETNLDSYLGETVQFRFTGTTGNSFDGDIGFDDFAVIPPCTVDVDDLADQTETNTFTFPAITGSNLTGNEMYYTASRGRGTAFAPGQTIQVSQFIVYPVTLYIYGYLNAACYDEEDFQLTFTEAIAPDANNILYVDKKVTGGNETGNSWTNALPELADALLFAKGSESNYTDSNRLRIHIAGGTYKPLYSPEDGVNFGTDQDRDNAFLLVNYVELYGGFASGQSLAQRDLGNRAHETVLSGDFNNDDVVTGAGGTLSFANNAENAYHIVVGTSGAGTNIIDGVTINGGNADLFDDFMVNGIEVDKGMGGGIYIEDMDLKLTNCKVLQNFARSGGGIYVEGRLDATNCLIAKNLGSNGAGTLGGGGIQFNFADDSTFSNCTFYGNEGRLNAGALAIRSTDVAVDNCVFWNNSFRGNTNVAGADMGRSSLGFANFTVTYSLTQENSSFQGTDGINNQDPKFIDPSNDDFRLLPGSPVINTASNAAVPVGITTDAAGNTRIFDTTVDMGALENQGNIKLWTGVNGNDGIAGGNYFNNTAPAATDVIVIPGNGVTNYPTIDTPLTVDSIVMQSGSSLIANATVNASVKYTRNLPDTDWHLIAAPVAGETQEDIIAGTNLATGTGSNIGVGFYSNNTGPAYIFANEDSTGPIPSGGGISIKLAAASNVNITGTINSSTVTVPVTVGTRTSFNLLGNPFTSYLDATTFLNNNTSVLGENTVWLWNGTDYETFNLINSIKIAPAQGFFVEAGSNGNVSFATSNQSHNATDTFKSGNAITSFELTMSSAGEHVATKVFFDNRGTTGFDNGYDSTLFADATNHLELFTGLVANDQDMRLAIQTLSRDNMENNVIPVGVIAGAGDLLEFSIGTENLPTGLNVYLEDRLNQTLTLLEQGGAGYSVALDSDMNATGRFFIQMSNTTLGTGSTTTANIKIFTTNDNNLRITGLEDGKKAVAIYSLLGKEIVHHSFNTVGTEDISLPLVSAGIYIVNLQTEKGQQSQKILIQ</sequence>
<keyword evidence="6" id="KW-1185">Reference proteome</keyword>
<feature type="domain" description="MAM" evidence="4">
    <location>
        <begin position="60"/>
        <end position="232"/>
    </location>
</feature>
<dbReference type="SMART" id="SM00710">
    <property type="entry name" value="PbH1"/>
    <property type="match status" value="5"/>
</dbReference>
<dbReference type="InterPro" id="IPR026444">
    <property type="entry name" value="Secre_tail"/>
</dbReference>
<dbReference type="PANTHER" id="PTHR23282">
    <property type="entry name" value="APICAL ENDOSOMAL GLYCOPROTEIN PRECURSOR"/>
    <property type="match status" value="1"/>
</dbReference>
<dbReference type="STRING" id="331648.BST97_10950"/>
<organism evidence="5 6">
    <name type="scientific">Nonlabens spongiae</name>
    <dbReference type="NCBI Taxonomy" id="331648"/>
    <lineage>
        <taxon>Bacteria</taxon>
        <taxon>Pseudomonadati</taxon>
        <taxon>Bacteroidota</taxon>
        <taxon>Flavobacteriia</taxon>
        <taxon>Flavobacteriales</taxon>
        <taxon>Flavobacteriaceae</taxon>
        <taxon>Nonlabens</taxon>
    </lineage>
</organism>
<gene>
    <name evidence="5" type="ORF">BST97_10950</name>
</gene>
<accession>A0A1W6MLL0</accession>
<dbReference type="InterPro" id="IPR012334">
    <property type="entry name" value="Pectin_lyas_fold"/>
</dbReference>
<protein>
    <recommendedName>
        <fullName evidence="4">MAM domain-containing protein</fullName>
    </recommendedName>
</protein>
<evidence type="ECO:0000313" key="6">
    <source>
        <dbReference type="Proteomes" id="UP000193431"/>
    </source>
</evidence>
<dbReference type="InterPro" id="IPR013320">
    <property type="entry name" value="ConA-like_dom_sf"/>
</dbReference>
<dbReference type="NCBIfam" id="TIGR04183">
    <property type="entry name" value="Por_Secre_tail"/>
    <property type="match status" value="1"/>
</dbReference>
<dbReference type="OrthoDB" id="1430919at2"/>
<feature type="signal peptide" evidence="3">
    <location>
        <begin position="1"/>
        <end position="19"/>
    </location>
</feature>